<dbReference type="RefSeq" id="WP_118922020.1">
    <property type="nucleotide sequence ID" value="NZ_QWEG01000010.1"/>
</dbReference>
<feature type="binding site" evidence="14">
    <location>
        <position position="240"/>
    </location>
    <ligand>
        <name>ATP</name>
        <dbReference type="ChEBI" id="CHEBI:30616"/>
    </ligand>
</feature>
<dbReference type="InterPro" id="IPR005145">
    <property type="entry name" value="Sua5_C"/>
</dbReference>
<feature type="binding site" evidence="14">
    <location>
        <position position="40"/>
    </location>
    <ligand>
        <name>L-threonine</name>
        <dbReference type="ChEBI" id="CHEBI:57926"/>
    </ligand>
</feature>
<evidence type="ECO:0000259" key="15">
    <source>
        <dbReference type="PROSITE" id="PS51163"/>
    </source>
</evidence>
<dbReference type="GO" id="GO:0061710">
    <property type="term" value="F:L-threonylcarbamoyladenylate synthase"/>
    <property type="evidence" value="ECO:0007669"/>
    <property type="project" value="UniProtKB-EC"/>
</dbReference>
<dbReference type="PANTHER" id="PTHR17490:SF16">
    <property type="entry name" value="THREONYLCARBAMOYL-AMP SYNTHASE"/>
    <property type="match status" value="1"/>
</dbReference>
<evidence type="ECO:0000256" key="5">
    <source>
        <dbReference type="ARBA" id="ARBA00022490"/>
    </source>
</evidence>
<evidence type="ECO:0000256" key="12">
    <source>
        <dbReference type="ARBA" id="ARBA00048366"/>
    </source>
</evidence>
<dbReference type="FunFam" id="3.40.50.11030:FF:000001">
    <property type="entry name" value="Threonylcarbamoyl-AMP synthase"/>
    <property type="match status" value="1"/>
</dbReference>
<dbReference type="EC" id="2.7.7.87" evidence="3 13"/>
<dbReference type="SUPFAM" id="SSF55821">
    <property type="entry name" value="YrdC/RibB"/>
    <property type="match status" value="1"/>
</dbReference>
<keyword evidence="17" id="KW-1185">Reference proteome</keyword>
<feature type="binding site" evidence="14">
    <location>
        <position position="72"/>
    </location>
    <ligand>
        <name>L-threonine</name>
        <dbReference type="ChEBI" id="CHEBI:57926"/>
    </ligand>
</feature>
<comment type="catalytic activity">
    <reaction evidence="12 13">
        <text>L-threonine + hydrogencarbonate + ATP = L-threonylcarbamoyladenylate + diphosphate + H2O</text>
        <dbReference type="Rhea" id="RHEA:36407"/>
        <dbReference type="ChEBI" id="CHEBI:15377"/>
        <dbReference type="ChEBI" id="CHEBI:17544"/>
        <dbReference type="ChEBI" id="CHEBI:30616"/>
        <dbReference type="ChEBI" id="CHEBI:33019"/>
        <dbReference type="ChEBI" id="CHEBI:57926"/>
        <dbReference type="ChEBI" id="CHEBI:73682"/>
        <dbReference type="EC" id="2.7.7.87"/>
    </reaction>
</comment>
<dbReference type="GO" id="GO:0006450">
    <property type="term" value="P:regulation of translational fidelity"/>
    <property type="evidence" value="ECO:0007669"/>
    <property type="project" value="TreeGrafter"/>
</dbReference>
<dbReference type="InterPro" id="IPR050156">
    <property type="entry name" value="TC-AMP_synthase_SUA5"/>
</dbReference>
<feature type="binding site" evidence="14">
    <location>
        <position position="127"/>
    </location>
    <ligand>
        <name>L-threonine</name>
        <dbReference type="ChEBI" id="CHEBI:57926"/>
    </ligand>
</feature>
<dbReference type="InterPro" id="IPR010923">
    <property type="entry name" value="T(6)A37_SUA5"/>
</dbReference>
<dbReference type="GO" id="GO:0003725">
    <property type="term" value="F:double-stranded RNA binding"/>
    <property type="evidence" value="ECO:0007669"/>
    <property type="project" value="UniProtKB-UniRule"/>
</dbReference>
<dbReference type="AlphaFoldDB" id="A0A417YQP3"/>
<comment type="subcellular location">
    <subcellularLocation>
        <location evidence="1 13">Cytoplasm</location>
    </subcellularLocation>
</comment>
<evidence type="ECO:0000256" key="6">
    <source>
        <dbReference type="ARBA" id="ARBA00022679"/>
    </source>
</evidence>
<dbReference type="Pfam" id="PF01300">
    <property type="entry name" value="Sua5_yciO_yrdC"/>
    <property type="match status" value="1"/>
</dbReference>
<evidence type="ECO:0000256" key="4">
    <source>
        <dbReference type="ARBA" id="ARBA00015492"/>
    </source>
</evidence>
<evidence type="ECO:0000256" key="7">
    <source>
        <dbReference type="ARBA" id="ARBA00022694"/>
    </source>
</evidence>
<feature type="binding site" evidence="14">
    <location>
        <position position="201"/>
    </location>
    <ligand>
        <name>ATP</name>
        <dbReference type="ChEBI" id="CHEBI:30616"/>
    </ligand>
</feature>
<evidence type="ECO:0000313" key="16">
    <source>
        <dbReference type="EMBL" id="RHW37182.1"/>
    </source>
</evidence>
<comment type="similarity">
    <text evidence="2 13">Belongs to the SUA5 family.</text>
</comment>
<feature type="binding site" evidence="14">
    <location>
        <position position="149"/>
    </location>
    <ligand>
        <name>ATP</name>
        <dbReference type="ChEBI" id="CHEBI:30616"/>
    </ligand>
</feature>
<dbReference type="FunFam" id="3.90.870.10:FF:000008">
    <property type="entry name" value="Threonylcarbamoyl-AMP synthase"/>
    <property type="match status" value="1"/>
</dbReference>
<feature type="binding site" evidence="14">
    <location>
        <position position="123"/>
    </location>
    <ligand>
        <name>ATP</name>
        <dbReference type="ChEBI" id="CHEBI:30616"/>
    </ligand>
</feature>
<keyword evidence="8 13" id="KW-0548">Nucleotidyltransferase</keyword>
<dbReference type="NCBIfam" id="TIGR00057">
    <property type="entry name" value="L-threonylcarbamoyladenylate synthase"/>
    <property type="match status" value="1"/>
</dbReference>
<dbReference type="InterPro" id="IPR038385">
    <property type="entry name" value="Sua5/YwlC_C"/>
</dbReference>
<keyword evidence="10 13" id="KW-0067">ATP-binding</keyword>
<dbReference type="Pfam" id="PF03481">
    <property type="entry name" value="Sua5_C"/>
    <property type="match status" value="1"/>
</dbReference>
<evidence type="ECO:0000256" key="10">
    <source>
        <dbReference type="ARBA" id="ARBA00022840"/>
    </source>
</evidence>
<feature type="binding site" evidence="14">
    <location>
        <position position="187"/>
    </location>
    <ligand>
        <name>L-threonine</name>
        <dbReference type="ChEBI" id="CHEBI:57926"/>
    </ligand>
</feature>
<feature type="binding site" evidence="14">
    <location>
        <position position="63"/>
    </location>
    <ligand>
        <name>ATP</name>
        <dbReference type="ChEBI" id="CHEBI:30616"/>
    </ligand>
</feature>
<keyword evidence="9 13" id="KW-0547">Nucleotide-binding</keyword>
<accession>A0A417YQP3</accession>
<organism evidence="16 17">
    <name type="scientific">Neobacillus notoginsengisoli</name>
    <dbReference type="NCBI Taxonomy" id="1578198"/>
    <lineage>
        <taxon>Bacteria</taxon>
        <taxon>Bacillati</taxon>
        <taxon>Bacillota</taxon>
        <taxon>Bacilli</taxon>
        <taxon>Bacillales</taxon>
        <taxon>Bacillaceae</taxon>
        <taxon>Neobacillus</taxon>
    </lineage>
</organism>
<keyword evidence="5 13" id="KW-0963">Cytoplasm</keyword>
<dbReference type="GO" id="GO:0005524">
    <property type="term" value="F:ATP binding"/>
    <property type="evidence" value="ECO:0007669"/>
    <property type="project" value="UniProtKB-UniRule"/>
</dbReference>
<dbReference type="EMBL" id="QWEG01000010">
    <property type="protein sequence ID" value="RHW37182.1"/>
    <property type="molecule type" value="Genomic_DNA"/>
</dbReference>
<dbReference type="GO" id="GO:0000049">
    <property type="term" value="F:tRNA binding"/>
    <property type="evidence" value="ECO:0007669"/>
    <property type="project" value="TreeGrafter"/>
</dbReference>
<dbReference type="PIRSF" id="PIRSF004930">
    <property type="entry name" value="Tln_factor_SUA5"/>
    <property type="match status" value="1"/>
</dbReference>
<feature type="binding site" evidence="14">
    <location>
        <position position="147"/>
    </location>
    <ligand>
        <name>L-threonine</name>
        <dbReference type="ChEBI" id="CHEBI:57926"/>
    </ligand>
</feature>
<evidence type="ECO:0000256" key="2">
    <source>
        <dbReference type="ARBA" id="ARBA00007663"/>
    </source>
</evidence>
<evidence type="ECO:0000256" key="13">
    <source>
        <dbReference type="PIRNR" id="PIRNR004930"/>
    </source>
</evidence>
<gene>
    <name evidence="16" type="ORF">D1B31_15520</name>
</gene>
<evidence type="ECO:0000256" key="1">
    <source>
        <dbReference type="ARBA" id="ARBA00004496"/>
    </source>
</evidence>
<comment type="caution">
    <text evidence="16">The sequence shown here is derived from an EMBL/GenBank/DDBJ whole genome shotgun (WGS) entry which is preliminary data.</text>
</comment>
<evidence type="ECO:0000256" key="14">
    <source>
        <dbReference type="PIRSR" id="PIRSR004930-1"/>
    </source>
</evidence>
<dbReference type="Gene3D" id="3.40.50.11030">
    <property type="entry name" value="Threonylcarbamoyl-AMP synthase, C-terminal domain"/>
    <property type="match status" value="1"/>
</dbReference>
<sequence length="347" mass="37046">MDTKCWIVDNIVEKLKNNPQIKQAAKKLIQNEVVAFPTETVYGLGGNAGSDEAVEKIFTAKGRPSDNPLIIHIADRGQMDSFVTDLPEVALQLMDAFWPGPLTLILQKKEQALSEKATAGLGTVGVRMPDHPVALAILKECGLPVAAPSANSSGKPSPTTAEHVAADLNGKIAGIVDGGPTGVGVESTVLDCTSPVPVILRPGGVTKEQLEEVIGRIEVDPALMGAETKPKSPGMKYRHYAPEAPLYLVAGGIEGVQRVAQKYRQEGKRVGILATDESAPLYEAELVLACGERSRLETVAASLYDTLRLFNDHQLDLILSEMFPEEGVGHAVMNRLMKAAGNKVITD</sequence>
<reference evidence="16 17" key="1">
    <citation type="journal article" date="2017" name="Int. J. Syst. Evol. Microbiol.">
        <title>Bacillus notoginsengisoli sp. nov., a novel bacterium isolated from the rhizosphere of Panax notoginseng.</title>
        <authorList>
            <person name="Zhang M.Y."/>
            <person name="Cheng J."/>
            <person name="Cai Y."/>
            <person name="Zhang T.Y."/>
            <person name="Wu Y.Y."/>
            <person name="Manikprabhu D."/>
            <person name="Li W.J."/>
            <person name="Zhang Y.X."/>
        </authorList>
    </citation>
    <scope>NUCLEOTIDE SEQUENCE [LARGE SCALE GENOMIC DNA]</scope>
    <source>
        <strain evidence="16 17">JCM 30743</strain>
    </source>
</reference>
<evidence type="ECO:0000256" key="3">
    <source>
        <dbReference type="ARBA" id="ARBA00012584"/>
    </source>
</evidence>
<dbReference type="OrthoDB" id="9814580at2"/>
<dbReference type="GO" id="GO:0008033">
    <property type="term" value="P:tRNA processing"/>
    <property type="evidence" value="ECO:0007669"/>
    <property type="project" value="UniProtKB-KW"/>
</dbReference>
<dbReference type="Gene3D" id="3.90.870.10">
    <property type="entry name" value="DHBP synthase"/>
    <property type="match status" value="1"/>
</dbReference>
<dbReference type="GO" id="GO:0005737">
    <property type="term" value="C:cytoplasm"/>
    <property type="evidence" value="ECO:0007669"/>
    <property type="project" value="UniProtKB-SubCell"/>
</dbReference>
<dbReference type="Proteomes" id="UP000284416">
    <property type="component" value="Unassembled WGS sequence"/>
</dbReference>
<feature type="binding site" evidence="14">
    <location>
        <position position="157"/>
    </location>
    <ligand>
        <name>ATP</name>
        <dbReference type="ChEBI" id="CHEBI:30616"/>
    </ligand>
</feature>
<evidence type="ECO:0000256" key="8">
    <source>
        <dbReference type="ARBA" id="ARBA00022695"/>
    </source>
</evidence>
<dbReference type="InterPro" id="IPR017945">
    <property type="entry name" value="DHBP_synth_RibB-like_a/b_dom"/>
</dbReference>
<evidence type="ECO:0000313" key="17">
    <source>
        <dbReference type="Proteomes" id="UP000284416"/>
    </source>
</evidence>
<feature type="binding site" evidence="14">
    <location>
        <position position="67"/>
    </location>
    <ligand>
        <name>ATP</name>
        <dbReference type="ChEBI" id="CHEBI:30616"/>
    </ligand>
</feature>
<name>A0A417YQP3_9BACI</name>
<dbReference type="InterPro" id="IPR006070">
    <property type="entry name" value="Sua5-like_dom"/>
</dbReference>
<keyword evidence="6 13" id="KW-0808">Transferase</keyword>
<evidence type="ECO:0000256" key="11">
    <source>
        <dbReference type="ARBA" id="ARBA00029774"/>
    </source>
</evidence>
<proteinExistence type="inferred from homology"/>
<protein>
    <recommendedName>
        <fullName evidence="4 13">Threonylcarbamoyl-AMP synthase</fullName>
        <shortName evidence="13">TC-AMP synthase</shortName>
        <ecNumber evidence="3 13">2.7.7.87</ecNumber>
    </recommendedName>
    <alternativeName>
        <fullName evidence="11 13">L-threonylcarbamoyladenylate synthase</fullName>
    </alternativeName>
</protein>
<evidence type="ECO:0000256" key="9">
    <source>
        <dbReference type="ARBA" id="ARBA00022741"/>
    </source>
</evidence>
<feature type="domain" description="YrdC-like" evidence="15">
    <location>
        <begin position="18"/>
        <end position="205"/>
    </location>
</feature>
<comment type="function">
    <text evidence="13">Required for the formation of a threonylcarbamoyl group on adenosine at position 37 (t(6)A37) in tRNAs that read codons beginning with adenine.</text>
</comment>
<keyword evidence="7 13" id="KW-0819">tRNA processing</keyword>
<dbReference type="PROSITE" id="PS51163">
    <property type="entry name" value="YRDC"/>
    <property type="match status" value="1"/>
</dbReference>
<dbReference type="PANTHER" id="PTHR17490">
    <property type="entry name" value="SUA5"/>
    <property type="match status" value="1"/>
</dbReference>